<keyword evidence="1" id="KW-0472">Membrane</keyword>
<evidence type="ECO:0000313" key="2">
    <source>
        <dbReference type="EMBL" id="KAA1261257.1"/>
    </source>
</evidence>
<accession>A0A5B1CJB2</accession>
<dbReference type="RefSeq" id="WP_068263420.1">
    <property type="nucleotide sequence ID" value="NZ_LWSK01000047.1"/>
</dbReference>
<evidence type="ECO:0000256" key="1">
    <source>
        <dbReference type="SAM" id="Phobius"/>
    </source>
</evidence>
<sequence>MAAYDDLDVKRIFVVGFLSIFVLAVTALAVQVLYYAMLTTQQAETAAESDYRRQQAILSEQTAEISNYGVNPDTGNVVIPIDQAIELMVKENKEASKNNDSKNTDSDKT</sequence>
<name>A0A5B1CJB2_9BACT</name>
<protein>
    <submittedName>
        <fullName evidence="2">Uncharacterized protein</fullName>
    </submittedName>
</protein>
<dbReference type="OrthoDB" id="283675at2"/>
<keyword evidence="3" id="KW-1185">Reference proteome</keyword>
<keyword evidence="1" id="KW-0812">Transmembrane</keyword>
<keyword evidence="1" id="KW-1133">Transmembrane helix</keyword>
<dbReference type="Proteomes" id="UP000322699">
    <property type="component" value="Unassembled WGS sequence"/>
</dbReference>
<organism evidence="2 3">
    <name type="scientific">Rubripirellula obstinata</name>
    <dbReference type="NCBI Taxonomy" id="406547"/>
    <lineage>
        <taxon>Bacteria</taxon>
        <taxon>Pseudomonadati</taxon>
        <taxon>Planctomycetota</taxon>
        <taxon>Planctomycetia</taxon>
        <taxon>Pirellulales</taxon>
        <taxon>Pirellulaceae</taxon>
        <taxon>Rubripirellula</taxon>
    </lineage>
</organism>
<evidence type="ECO:0000313" key="3">
    <source>
        <dbReference type="Proteomes" id="UP000322699"/>
    </source>
</evidence>
<reference evidence="2 3" key="1">
    <citation type="submission" date="2019-08" db="EMBL/GenBank/DDBJ databases">
        <title>Deep-cultivation of Planctomycetes and their phenomic and genomic characterization uncovers novel biology.</title>
        <authorList>
            <person name="Wiegand S."/>
            <person name="Jogler M."/>
            <person name="Boedeker C."/>
            <person name="Pinto D."/>
            <person name="Vollmers J."/>
            <person name="Rivas-Marin E."/>
            <person name="Kohn T."/>
            <person name="Peeters S.H."/>
            <person name="Heuer A."/>
            <person name="Rast P."/>
            <person name="Oberbeckmann S."/>
            <person name="Bunk B."/>
            <person name="Jeske O."/>
            <person name="Meyerdierks A."/>
            <person name="Storesund J.E."/>
            <person name="Kallscheuer N."/>
            <person name="Luecker S."/>
            <person name="Lage O.M."/>
            <person name="Pohl T."/>
            <person name="Merkel B.J."/>
            <person name="Hornburger P."/>
            <person name="Mueller R.-W."/>
            <person name="Bruemmer F."/>
            <person name="Labrenz M."/>
            <person name="Spormann A.M."/>
            <person name="Op Den Camp H."/>
            <person name="Overmann J."/>
            <person name="Amann R."/>
            <person name="Jetten M.S.M."/>
            <person name="Mascher T."/>
            <person name="Medema M.H."/>
            <person name="Devos D.P."/>
            <person name="Kaster A.-K."/>
            <person name="Ovreas L."/>
            <person name="Rohde M."/>
            <person name="Galperin M.Y."/>
            <person name="Jogler C."/>
        </authorList>
    </citation>
    <scope>NUCLEOTIDE SEQUENCE [LARGE SCALE GENOMIC DNA]</scope>
    <source>
        <strain evidence="2 3">LF1</strain>
    </source>
</reference>
<feature type="transmembrane region" description="Helical" evidence="1">
    <location>
        <begin position="12"/>
        <end position="37"/>
    </location>
</feature>
<comment type="caution">
    <text evidence="2">The sequence shown here is derived from an EMBL/GenBank/DDBJ whole genome shotgun (WGS) entry which is preliminary data.</text>
</comment>
<gene>
    <name evidence="2" type="ORF">LF1_38030</name>
</gene>
<dbReference type="EMBL" id="VRLW01000001">
    <property type="protein sequence ID" value="KAA1261257.1"/>
    <property type="molecule type" value="Genomic_DNA"/>
</dbReference>
<dbReference type="AlphaFoldDB" id="A0A5B1CJB2"/>
<proteinExistence type="predicted"/>